<name>A0A8S5L7X9_9CAUD</name>
<organism evidence="1">
    <name type="scientific">Myoviridae sp. ctKHS5</name>
    <dbReference type="NCBI Taxonomy" id="2823541"/>
    <lineage>
        <taxon>Viruses</taxon>
        <taxon>Duplodnaviria</taxon>
        <taxon>Heunggongvirae</taxon>
        <taxon>Uroviricota</taxon>
        <taxon>Caudoviricetes</taxon>
    </lineage>
</organism>
<accession>A0A8S5L7X9</accession>
<reference evidence="1" key="1">
    <citation type="journal article" date="2021" name="Proc. Natl. Acad. Sci. U.S.A.">
        <title>A Catalog of Tens of Thousands of Viruses from Human Metagenomes Reveals Hidden Associations with Chronic Diseases.</title>
        <authorList>
            <person name="Tisza M.J."/>
            <person name="Buck C.B."/>
        </authorList>
    </citation>
    <scope>NUCLEOTIDE SEQUENCE</scope>
    <source>
        <strain evidence="1">CtKHS5</strain>
    </source>
</reference>
<dbReference type="InterPro" id="IPR046583">
    <property type="entry name" value="DUF6631"/>
</dbReference>
<evidence type="ECO:0000313" key="1">
    <source>
        <dbReference type="EMBL" id="DAD66020.1"/>
    </source>
</evidence>
<protein>
    <submittedName>
        <fullName evidence="1">Uncharacterized protein</fullName>
    </submittedName>
</protein>
<dbReference type="Pfam" id="PF20336">
    <property type="entry name" value="DUF6631"/>
    <property type="match status" value="1"/>
</dbReference>
<sequence length="149" mass="16319">MTQQDTAAVADNSLAILYSNQTLTLGGEQIELKEYTLKQQLQYRARFMPFIGTLRANLSEAQAHGEFDLDALLGCVAEHYDDVLFLVSLSCGKTAEWVGNLSGEDAEGLLMVWWAVNSDFFTRQAVSPLLEKMAKAKQAEAIAALTGQA</sequence>
<dbReference type="EMBL" id="BK014652">
    <property type="protein sequence ID" value="DAD66020.1"/>
    <property type="molecule type" value="Genomic_DNA"/>
</dbReference>
<proteinExistence type="predicted"/>